<dbReference type="GO" id="GO:0003676">
    <property type="term" value="F:nucleic acid binding"/>
    <property type="evidence" value="ECO:0007669"/>
    <property type="project" value="InterPro"/>
</dbReference>
<evidence type="ECO:0000313" key="3">
    <source>
        <dbReference type="EMBL" id="CAB4202954.1"/>
    </source>
</evidence>
<dbReference type="EMBL" id="LR797317">
    <property type="protein sequence ID" value="CAB4202954.1"/>
    <property type="molecule type" value="Genomic_DNA"/>
</dbReference>
<dbReference type="EMBL" id="LR796952">
    <property type="protein sequence ID" value="CAB4177618.1"/>
    <property type="molecule type" value="Genomic_DNA"/>
</dbReference>
<evidence type="ECO:0000313" key="2">
    <source>
        <dbReference type="EMBL" id="CAB4177618.1"/>
    </source>
</evidence>
<evidence type="ECO:0000313" key="1">
    <source>
        <dbReference type="EMBL" id="CAB4172094.1"/>
    </source>
</evidence>
<sequence length="156" mass="16775">MAVILAIDPGASGALAFFNPETGLLDVEDMPTLEVKRGTKIKREISPQMLAGIIASRKPDRAIIELVGAMPGQGVTSMFAFGKSYGLCIGICSGLQIPIEHVTPQKWKKAVGAREGKDGNRMRASECFPAYAHLFRRVKDDGRADAALIAFWAATN</sequence>
<reference evidence="1" key="1">
    <citation type="submission" date="2020-05" db="EMBL/GenBank/DDBJ databases">
        <authorList>
            <person name="Chiriac C."/>
            <person name="Salcher M."/>
            <person name="Ghai R."/>
            <person name="Kavagutti S V."/>
        </authorList>
    </citation>
    <scope>NUCLEOTIDE SEQUENCE</scope>
</reference>
<dbReference type="EMBL" id="LR796869">
    <property type="protein sequence ID" value="CAB4172094.1"/>
    <property type="molecule type" value="Genomic_DNA"/>
</dbReference>
<dbReference type="PANTHER" id="PTHR36015:SF6">
    <property type="entry name" value="HOLLIDAY JUNCTION RESOLVASE MOC1, CHLOROPLASTIC-RELATED"/>
    <property type="match status" value="1"/>
</dbReference>
<evidence type="ECO:0000313" key="4">
    <source>
        <dbReference type="EMBL" id="CAB5229172.1"/>
    </source>
</evidence>
<organism evidence="1">
    <name type="scientific">uncultured Caudovirales phage</name>
    <dbReference type="NCBI Taxonomy" id="2100421"/>
    <lineage>
        <taxon>Viruses</taxon>
        <taxon>Duplodnaviria</taxon>
        <taxon>Heunggongvirae</taxon>
        <taxon>Uroviricota</taxon>
        <taxon>Caudoviricetes</taxon>
        <taxon>Peduoviridae</taxon>
        <taxon>Maltschvirus</taxon>
        <taxon>Maltschvirus maltsch</taxon>
    </lineage>
</organism>
<dbReference type="GO" id="GO:0008821">
    <property type="term" value="F:crossover junction DNA endonuclease activity"/>
    <property type="evidence" value="ECO:0007669"/>
    <property type="project" value="InterPro"/>
</dbReference>
<dbReference type="CDD" id="cd22992">
    <property type="entry name" value="MOC1"/>
    <property type="match status" value="1"/>
</dbReference>
<dbReference type="InterPro" id="IPR012337">
    <property type="entry name" value="RNaseH-like_sf"/>
</dbReference>
<dbReference type="PANTHER" id="PTHR36015">
    <property type="entry name" value="HOLLIDAY JUNCTION RESOLVASE MOC1, CHLOROPLASTIC-RELATED"/>
    <property type="match status" value="1"/>
</dbReference>
<proteinExistence type="predicted"/>
<dbReference type="EMBL" id="LR798398">
    <property type="protein sequence ID" value="CAB5229172.1"/>
    <property type="molecule type" value="Genomic_DNA"/>
</dbReference>
<name>A0A6J5PXJ0_9CAUD</name>
<dbReference type="SUPFAM" id="SSF53098">
    <property type="entry name" value="Ribonuclease H-like"/>
    <property type="match status" value="1"/>
</dbReference>
<dbReference type="InterPro" id="IPR036397">
    <property type="entry name" value="RNaseH_sf"/>
</dbReference>
<dbReference type="InterPro" id="IPR045290">
    <property type="entry name" value="MOC1-like"/>
</dbReference>
<accession>A0A6J5PXJ0</accession>
<dbReference type="Gene3D" id="3.30.420.10">
    <property type="entry name" value="Ribonuclease H-like superfamily/Ribonuclease H"/>
    <property type="match status" value="1"/>
</dbReference>
<protein>
    <submittedName>
        <fullName evidence="1">Uncharacterized protein</fullName>
    </submittedName>
</protein>
<gene>
    <name evidence="2" type="ORF">UFOVP1014_23</name>
    <name evidence="3" type="ORF">UFOVP1368_51</name>
    <name evidence="4" type="ORF">UFOVP1552_4</name>
    <name evidence="1" type="ORF">UFOVP933_46</name>
</gene>